<protein>
    <submittedName>
        <fullName evidence="1">Uncharacterized protein</fullName>
    </submittedName>
</protein>
<dbReference type="Proteomes" id="UP000664554">
    <property type="component" value="Unassembled WGS sequence"/>
</dbReference>
<sequence>MSSTTPTAKRHKKPTNMTSYAKPITQVAIAMVLAVPILSSVGCSTTQELKPTASVIVGGHKSI</sequence>
<reference evidence="1 2" key="1">
    <citation type="submission" date="2021-03" db="EMBL/GenBank/DDBJ databases">
        <authorList>
            <person name="Shang D.-D."/>
            <person name="Du Z.-J."/>
            <person name="Chen G.-J."/>
        </authorList>
    </citation>
    <scope>NUCLEOTIDE SEQUENCE [LARGE SCALE GENOMIC DNA]</scope>
    <source>
        <strain evidence="1 2">F1192</strain>
    </source>
</reference>
<evidence type="ECO:0000313" key="1">
    <source>
        <dbReference type="EMBL" id="MBO1530197.1"/>
    </source>
</evidence>
<keyword evidence="2" id="KW-1185">Reference proteome</keyword>
<accession>A0ABS3NLB1</accession>
<dbReference type="EMBL" id="JAGBKM010000003">
    <property type="protein sequence ID" value="MBO1530197.1"/>
    <property type="molecule type" value="Genomic_DNA"/>
</dbReference>
<comment type="caution">
    <text evidence="1">The sequence shown here is derived from an EMBL/GenBank/DDBJ whole genome shotgun (WGS) entry which is preliminary data.</text>
</comment>
<organism evidence="1 2">
    <name type="scientific">Psychrobacter coccoides</name>
    <dbReference type="NCBI Taxonomy" id="2818440"/>
    <lineage>
        <taxon>Bacteria</taxon>
        <taxon>Pseudomonadati</taxon>
        <taxon>Pseudomonadota</taxon>
        <taxon>Gammaproteobacteria</taxon>
        <taxon>Moraxellales</taxon>
        <taxon>Moraxellaceae</taxon>
        <taxon>Psychrobacter</taxon>
    </lineage>
</organism>
<evidence type="ECO:0000313" key="2">
    <source>
        <dbReference type="Proteomes" id="UP000664554"/>
    </source>
</evidence>
<name>A0ABS3NLB1_9GAMM</name>
<gene>
    <name evidence="1" type="ORF">J3492_03090</name>
</gene>
<proteinExistence type="predicted"/>
<dbReference type="RefSeq" id="WP_207989751.1">
    <property type="nucleotide sequence ID" value="NZ_JAGBKM010000003.1"/>
</dbReference>